<feature type="signal peptide" evidence="9">
    <location>
        <begin position="1"/>
        <end position="19"/>
    </location>
</feature>
<dbReference type="SMART" id="SM00406">
    <property type="entry name" value="IGv"/>
    <property type="match status" value="1"/>
</dbReference>
<evidence type="ECO:0000259" key="10">
    <source>
        <dbReference type="PROSITE" id="PS50835"/>
    </source>
</evidence>
<sequence length="256" mass="29330">MLLVAPVLILWMQIPQMNGQQIKHFPEFLLLQEGENFTTYCDFSSTFYNLQWYKQRPGGSAVFFMILAKGGEVKTEQRLTGKSTQQLEQNPQFLHIQEGGNVTVHCNSSGTFTFFQWYRQKPEQGPVLLMTLTKPKEVKEQKRIRAQFGLSVQMKVEQSPGVLTLQEGRNSSLICNYSISIRNVQWFQQNPDGRLISLFYIASGMQQKGRLKSTINSKERYSQLYIRDSQPGDSATYFCAVETQCSADTCSLYTKP</sequence>
<proteinExistence type="predicted"/>
<dbReference type="InterPro" id="IPR051896">
    <property type="entry name" value="TCR_alpha_variable"/>
</dbReference>
<dbReference type="Proteomes" id="UP000322234">
    <property type="component" value="Unassembled WGS sequence"/>
</dbReference>
<dbReference type="InterPro" id="IPR013783">
    <property type="entry name" value="Ig-like_fold"/>
</dbReference>
<comment type="subunit">
    <text evidence="7">Alpha-beta TR is a heterodimer composed of an alpha and beta chain; disulfide-linked. The alpha-beta TR is associated with the transmembrane signaling CD3 coreceptor proteins to form the TR-CD3 (TcR or TCR). The assembly of alpha-beta TR heterodimers with CD3 occurs in the endoplasmic reticulum where a single alpha-beta TR heterodimer associates with one CD3D-CD3E heterodimer, one CD3G-CD3E heterodimer and one CD247 homodimer forming a stable octameric structure. CD3D-CD3E and CD3G-CD3E heterodimers preferentially associate with TR alpha and TR beta chains, respectively. The association of the CD247 homodimer is the last step of TcR assembly in the endoplasmic reticulum and is required for transport to the cell surface.</text>
</comment>
<dbReference type="SMART" id="SM00409">
    <property type="entry name" value="IG"/>
    <property type="match status" value="2"/>
</dbReference>
<comment type="subcellular location">
    <subcellularLocation>
        <location evidence="1">Cell membrane</location>
    </subcellularLocation>
</comment>
<keyword evidence="5" id="KW-1015">Disulfide bond</keyword>
<dbReference type="PROSITE" id="PS50835">
    <property type="entry name" value="IG_LIKE"/>
    <property type="match status" value="1"/>
</dbReference>
<evidence type="ECO:0000256" key="1">
    <source>
        <dbReference type="ARBA" id="ARBA00004236"/>
    </source>
</evidence>
<dbReference type="Pfam" id="PF07686">
    <property type="entry name" value="V-set"/>
    <property type="match status" value="1"/>
</dbReference>
<evidence type="ECO:0000256" key="6">
    <source>
        <dbReference type="ARBA" id="ARBA00023180"/>
    </source>
</evidence>
<organism evidence="11 12">
    <name type="scientific">Bos mutus</name>
    <name type="common">wild yak</name>
    <dbReference type="NCBI Taxonomy" id="72004"/>
    <lineage>
        <taxon>Eukaryota</taxon>
        <taxon>Metazoa</taxon>
        <taxon>Chordata</taxon>
        <taxon>Craniata</taxon>
        <taxon>Vertebrata</taxon>
        <taxon>Euteleostomi</taxon>
        <taxon>Mammalia</taxon>
        <taxon>Eutheria</taxon>
        <taxon>Laurasiatheria</taxon>
        <taxon>Artiodactyla</taxon>
        <taxon>Ruminantia</taxon>
        <taxon>Pecora</taxon>
        <taxon>Bovidae</taxon>
        <taxon>Bovinae</taxon>
        <taxon>Bos</taxon>
    </lineage>
</organism>
<dbReference type="PANTHER" id="PTHR19339">
    <property type="entry name" value="T CELL RECEPTOR ALPHA VARIABLE 39"/>
    <property type="match status" value="1"/>
</dbReference>
<evidence type="ECO:0000256" key="9">
    <source>
        <dbReference type="SAM" id="SignalP"/>
    </source>
</evidence>
<dbReference type="InterPro" id="IPR036179">
    <property type="entry name" value="Ig-like_dom_sf"/>
</dbReference>
<evidence type="ECO:0000313" key="12">
    <source>
        <dbReference type="Proteomes" id="UP000322234"/>
    </source>
</evidence>
<evidence type="ECO:0000256" key="3">
    <source>
        <dbReference type="ARBA" id="ARBA00022729"/>
    </source>
</evidence>
<dbReference type="EMBL" id="VBQZ03000483">
    <property type="protein sequence ID" value="MXQ99488.1"/>
    <property type="molecule type" value="Genomic_DNA"/>
</dbReference>
<dbReference type="SUPFAM" id="SSF48726">
    <property type="entry name" value="Immunoglobulin"/>
    <property type="match status" value="3"/>
</dbReference>
<keyword evidence="12" id="KW-1185">Reference proteome</keyword>
<keyword evidence="8" id="KW-1064">Adaptive immunity</keyword>
<comment type="caution">
    <text evidence="11">The sequence shown here is derived from an EMBL/GenBank/DDBJ whole genome shotgun (WGS) entry which is preliminary data.</text>
</comment>
<evidence type="ECO:0000256" key="2">
    <source>
        <dbReference type="ARBA" id="ARBA00022475"/>
    </source>
</evidence>
<gene>
    <name evidence="11" type="ORF">E5288_WYG004578</name>
</gene>
<dbReference type="InterPro" id="IPR007110">
    <property type="entry name" value="Ig-like_dom"/>
</dbReference>
<feature type="domain" description="Ig-like" evidence="10">
    <location>
        <begin position="154"/>
        <end position="242"/>
    </location>
</feature>
<keyword evidence="3 9" id="KW-0732">Signal</keyword>
<keyword evidence="8" id="KW-1279">T cell receptor</keyword>
<evidence type="ECO:0000313" key="11">
    <source>
        <dbReference type="EMBL" id="MXQ99488.1"/>
    </source>
</evidence>
<keyword evidence="2" id="KW-1003">Cell membrane</keyword>
<dbReference type="AlphaFoldDB" id="A0A6B0S9N8"/>
<reference evidence="11" key="1">
    <citation type="submission" date="2019-10" db="EMBL/GenBank/DDBJ databases">
        <title>The sequence and de novo assembly of the wild yak genome.</title>
        <authorList>
            <person name="Liu Y."/>
        </authorList>
    </citation>
    <scope>NUCLEOTIDE SEQUENCE [LARGE SCALE GENOMIC DNA]</scope>
    <source>
        <strain evidence="11">WY2019</strain>
    </source>
</reference>
<keyword evidence="8" id="KW-0391">Immunity</keyword>
<name>A0A6B0S9N8_9CETA</name>
<evidence type="ECO:0000256" key="7">
    <source>
        <dbReference type="ARBA" id="ARBA00038651"/>
    </source>
</evidence>
<dbReference type="InterPro" id="IPR003599">
    <property type="entry name" value="Ig_sub"/>
</dbReference>
<protein>
    <recommendedName>
        <fullName evidence="10">Ig-like domain-containing protein</fullName>
    </recommendedName>
</protein>
<accession>A0A6B0S9N8</accession>
<keyword evidence="6" id="KW-0325">Glycoprotein</keyword>
<evidence type="ECO:0000256" key="5">
    <source>
        <dbReference type="ARBA" id="ARBA00023157"/>
    </source>
</evidence>
<dbReference type="PANTHER" id="PTHR19339:SF8">
    <property type="entry name" value="IG-LIKE DOMAIN-CONTAINING PROTEIN"/>
    <property type="match status" value="1"/>
</dbReference>
<evidence type="ECO:0000256" key="4">
    <source>
        <dbReference type="ARBA" id="ARBA00023136"/>
    </source>
</evidence>
<feature type="chain" id="PRO_5025675906" description="Ig-like domain-containing protein" evidence="9">
    <location>
        <begin position="20"/>
        <end position="256"/>
    </location>
</feature>
<keyword evidence="4" id="KW-0472">Membrane</keyword>
<dbReference type="Gene3D" id="2.60.40.10">
    <property type="entry name" value="Immunoglobulins"/>
    <property type="match status" value="3"/>
</dbReference>
<dbReference type="InterPro" id="IPR013106">
    <property type="entry name" value="Ig_V-set"/>
</dbReference>
<dbReference type="GO" id="GO:0042101">
    <property type="term" value="C:T cell receptor complex"/>
    <property type="evidence" value="ECO:0007669"/>
    <property type="project" value="UniProtKB-KW"/>
</dbReference>
<evidence type="ECO:0000256" key="8">
    <source>
        <dbReference type="ARBA" id="ARBA00043266"/>
    </source>
</evidence>